<reference evidence="2" key="2">
    <citation type="submission" date="2021-04" db="EMBL/GenBank/DDBJ databases">
        <authorList>
            <person name="Liu J."/>
        </authorList>
    </citation>
    <scope>NUCLEOTIDE SEQUENCE</scope>
    <source>
        <strain evidence="2">BAD-6</strain>
    </source>
</reference>
<keyword evidence="1" id="KW-1133">Transmembrane helix</keyword>
<accession>A0A8J8B179</accession>
<dbReference type="Proteomes" id="UP000675664">
    <property type="component" value="Unassembled WGS sequence"/>
</dbReference>
<keyword evidence="1" id="KW-0472">Membrane</keyword>
<dbReference type="AlphaFoldDB" id="A0A8J8B179"/>
<protein>
    <submittedName>
        <fullName evidence="2">Sodium ion-translocating decarboxylase subunit beta</fullName>
    </submittedName>
</protein>
<keyword evidence="1" id="KW-0812">Transmembrane</keyword>
<dbReference type="GO" id="GO:0006814">
    <property type="term" value="P:sodium ion transport"/>
    <property type="evidence" value="ECO:0007669"/>
    <property type="project" value="InterPro"/>
</dbReference>
<proteinExistence type="predicted"/>
<comment type="caution">
    <text evidence="2">The sequence shown here is derived from an EMBL/GenBank/DDBJ whole genome shotgun (WGS) entry which is preliminary data.</text>
</comment>
<dbReference type="InterPro" id="IPR005661">
    <property type="entry name" value="OadB_MmdB"/>
</dbReference>
<name>A0A8J8B179_9FIRM</name>
<feature type="transmembrane region" description="Helical" evidence="1">
    <location>
        <begin position="7"/>
        <end position="25"/>
    </location>
</feature>
<gene>
    <name evidence="2" type="ORF">KCX82_08800</name>
</gene>
<sequence length="87" mass="9293">MKHTGKKLWAVFGGIIVLTGIVLFMEGRQQEAASIGIIGGADGPTAIYVSGKIWPSVGSYIVLAALAAAAVFFCLKVRSEKKNRERK</sequence>
<dbReference type="RefSeq" id="WP_227018091.1">
    <property type="nucleotide sequence ID" value="NZ_JAGSND010000004.1"/>
</dbReference>
<evidence type="ECO:0000313" key="3">
    <source>
        <dbReference type="Proteomes" id="UP000675664"/>
    </source>
</evidence>
<dbReference type="Pfam" id="PF03977">
    <property type="entry name" value="OAD_beta"/>
    <property type="match status" value="1"/>
</dbReference>
<evidence type="ECO:0000313" key="2">
    <source>
        <dbReference type="EMBL" id="MBR0597969.1"/>
    </source>
</evidence>
<evidence type="ECO:0000256" key="1">
    <source>
        <dbReference type="SAM" id="Phobius"/>
    </source>
</evidence>
<dbReference type="GO" id="GO:0016829">
    <property type="term" value="F:lyase activity"/>
    <property type="evidence" value="ECO:0007669"/>
    <property type="project" value="InterPro"/>
</dbReference>
<reference evidence="2" key="1">
    <citation type="submission" date="2021-04" db="EMBL/GenBank/DDBJ databases">
        <title>Sinoanaerobacter chloroacetimidivorans sp. nov., an obligate anaerobic bacterium isolated from anaerobic sludge.</title>
        <authorList>
            <person name="Bao Y."/>
        </authorList>
    </citation>
    <scope>NUCLEOTIDE SEQUENCE</scope>
    <source>
        <strain evidence="2">BAD-6</strain>
    </source>
</reference>
<organism evidence="2 3">
    <name type="scientific">Sinanaerobacter chloroacetimidivorans</name>
    <dbReference type="NCBI Taxonomy" id="2818044"/>
    <lineage>
        <taxon>Bacteria</taxon>
        <taxon>Bacillati</taxon>
        <taxon>Bacillota</taxon>
        <taxon>Clostridia</taxon>
        <taxon>Peptostreptococcales</taxon>
        <taxon>Anaerovoracaceae</taxon>
        <taxon>Sinanaerobacter</taxon>
    </lineage>
</organism>
<feature type="transmembrane region" description="Helical" evidence="1">
    <location>
        <begin position="57"/>
        <end position="77"/>
    </location>
</feature>
<dbReference type="EMBL" id="JAGSND010000004">
    <property type="protein sequence ID" value="MBR0597969.1"/>
    <property type="molecule type" value="Genomic_DNA"/>
</dbReference>
<keyword evidence="3" id="KW-1185">Reference proteome</keyword>